<proteinExistence type="predicted"/>
<evidence type="ECO:0000313" key="2">
    <source>
        <dbReference type="EMBL" id="MBB4760727.1"/>
    </source>
</evidence>
<accession>A0A7W7HTY6</accession>
<dbReference type="AlphaFoldDB" id="A0A7W7HTY6"/>
<dbReference type="NCBIfam" id="NF041216">
    <property type="entry name" value="CU044_2847_fam"/>
    <property type="match status" value="1"/>
</dbReference>
<comment type="caution">
    <text evidence="2">The sequence shown here is derived from an EMBL/GenBank/DDBJ whole genome shotgun (WGS) entry which is preliminary data.</text>
</comment>
<dbReference type="Pfam" id="PF19493">
    <property type="entry name" value="Trypco1"/>
    <property type="match status" value="1"/>
</dbReference>
<dbReference type="Proteomes" id="UP000578112">
    <property type="component" value="Unassembled WGS sequence"/>
</dbReference>
<evidence type="ECO:0000313" key="3">
    <source>
        <dbReference type="Proteomes" id="UP000578112"/>
    </source>
</evidence>
<dbReference type="InterPro" id="IPR045794">
    <property type="entry name" value="Trypco1"/>
</dbReference>
<keyword evidence="3" id="KW-1185">Reference proteome</keyword>
<sequence length="104" mass="11387">MPTRLIELTDGTLVEVEATTTYSREISGGLAERVQTAFDQLQPVLVRVCRPVIAMCRELRSEGEIEAAEIQLGFSFEGEGNIYLAKVKSGANIMVNLKIKTAAE</sequence>
<reference evidence="2 3" key="1">
    <citation type="submission" date="2020-08" db="EMBL/GenBank/DDBJ databases">
        <title>Sequencing the genomes of 1000 actinobacteria strains.</title>
        <authorList>
            <person name="Klenk H.-P."/>
        </authorList>
    </citation>
    <scope>NUCLEOTIDE SEQUENCE [LARGE SCALE GENOMIC DNA]</scope>
    <source>
        <strain evidence="2 3">DSM 43149</strain>
    </source>
</reference>
<dbReference type="EMBL" id="JACHNH010000001">
    <property type="protein sequence ID" value="MBB4760727.1"/>
    <property type="molecule type" value="Genomic_DNA"/>
</dbReference>
<gene>
    <name evidence="2" type="ORF">BJ971_001283</name>
</gene>
<evidence type="ECO:0000259" key="1">
    <source>
        <dbReference type="Pfam" id="PF19493"/>
    </source>
</evidence>
<organism evidence="2 3">
    <name type="scientific">Actinoplanes digitatis</name>
    <dbReference type="NCBI Taxonomy" id="1868"/>
    <lineage>
        <taxon>Bacteria</taxon>
        <taxon>Bacillati</taxon>
        <taxon>Actinomycetota</taxon>
        <taxon>Actinomycetes</taxon>
        <taxon>Micromonosporales</taxon>
        <taxon>Micromonosporaceae</taxon>
        <taxon>Actinoplanes</taxon>
    </lineage>
</organism>
<feature type="domain" description="Trypsin-co-occurring" evidence="1">
    <location>
        <begin position="6"/>
        <end position="98"/>
    </location>
</feature>
<dbReference type="RefSeq" id="WP_184990709.1">
    <property type="nucleotide sequence ID" value="NZ_BOMK01000028.1"/>
</dbReference>
<protein>
    <recommendedName>
        <fullName evidence="1">Trypsin-co-occurring domain-containing protein</fullName>
    </recommendedName>
</protein>
<name>A0A7W7HTY6_9ACTN</name>